<evidence type="ECO:0000313" key="3">
    <source>
        <dbReference type="Proteomes" id="UP000263377"/>
    </source>
</evidence>
<organism evidence="2 3">
    <name type="scientific">Kitasatospora xanthocidica</name>
    <dbReference type="NCBI Taxonomy" id="83382"/>
    <lineage>
        <taxon>Bacteria</taxon>
        <taxon>Bacillati</taxon>
        <taxon>Actinomycetota</taxon>
        <taxon>Actinomycetes</taxon>
        <taxon>Kitasatosporales</taxon>
        <taxon>Streptomycetaceae</taxon>
        <taxon>Kitasatospora</taxon>
    </lineage>
</organism>
<evidence type="ECO:0000256" key="1">
    <source>
        <dbReference type="SAM" id="MobiDB-lite"/>
    </source>
</evidence>
<sequence length="180" mass="19095">MHTTDISGLLELMPPPEGAGESGDWAVVESAWGLRFPRDYVEFVARYGAGEIDRSLAVFAPDELMPPDAPQPGMRGMTEEARLLFEEEGEPTGEVRSAGQIVAWGASCTADTLAWLTVGDDPDAWPVLVLDRDGGAPRVFGPGMVGFLHGVVSGAVGPSPVGAVVAWGEEPPRFVHWRAG</sequence>
<evidence type="ECO:0000313" key="2">
    <source>
        <dbReference type="EMBL" id="RGD56627.1"/>
    </source>
</evidence>
<name>A0A372ZN15_9ACTN</name>
<protein>
    <recommendedName>
        <fullName evidence="4">SMI1/KNR4 family protein</fullName>
    </recommendedName>
</protein>
<gene>
    <name evidence="2" type="ORF">DR950_01400</name>
</gene>
<proteinExistence type="predicted"/>
<dbReference type="InterPro" id="IPR037883">
    <property type="entry name" value="Knr4/Smi1-like_sf"/>
</dbReference>
<dbReference type="SUPFAM" id="SSF160631">
    <property type="entry name" value="SMI1/KNR4-like"/>
    <property type="match status" value="1"/>
</dbReference>
<reference evidence="2 3" key="1">
    <citation type="submission" date="2018-08" db="EMBL/GenBank/DDBJ databases">
        <title>Diversity &amp; Physiological Properties of Lignin-Decomposing Actinobacteria from Soil.</title>
        <authorList>
            <person name="Roh S.G."/>
            <person name="Kim S.B."/>
        </authorList>
    </citation>
    <scope>NUCLEOTIDE SEQUENCE [LARGE SCALE GENOMIC DNA]</scope>
    <source>
        <strain evidence="2 3">MMS17-GH009</strain>
    </source>
</reference>
<accession>A0A372ZN15</accession>
<feature type="region of interest" description="Disordered" evidence="1">
    <location>
        <begin position="1"/>
        <end position="21"/>
    </location>
</feature>
<dbReference type="AlphaFoldDB" id="A0A372ZN15"/>
<dbReference type="RefSeq" id="WP_117485160.1">
    <property type="nucleotide sequence ID" value="NZ_QVIG01000001.1"/>
</dbReference>
<keyword evidence="3" id="KW-1185">Reference proteome</keyword>
<evidence type="ECO:0008006" key="4">
    <source>
        <dbReference type="Google" id="ProtNLM"/>
    </source>
</evidence>
<dbReference type="EMBL" id="QVIG01000001">
    <property type="protein sequence ID" value="RGD56627.1"/>
    <property type="molecule type" value="Genomic_DNA"/>
</dbReference>
<comment type="caution">
    <text evidence="2">The sequence shown here is derived from an EMBL/GenBank/DDBJ whole genome shotgun (WGS) entry which is preliminary data.</text>
</comment>
<dbReference type="Proteomes" id="UP000263377">
    <property type="component" value="Unassembled WGS sequence"/>
</dbReference>